<dbReference type="KEGG" id="udi:ASNER_002"/>
<evidence type="ECO:0000256" key="7">
    <source>
        <dbReference type="ARBA" id="ARBA00025162"/>
    </source>
</evidence>
<dbReference type="Gene3D" id="3.40.50.300">
    <property type="entry name" value="P-loop containing nucleotide triphosphate hydrolases"/>
    <property type="match status" value="1"/>
</dbReference>
<feature type="region of interest" description="Disordered" evidence="10">
    <location>
        <begin position="24"/>
        <end position="49"/>
    </location>
</feature>
<protein>
    <recommendedName>
        <fullName evidence="2 8">Translation initiation factor IF-2</fullName>
    </recommendedName>
</protein>
<dbReference type="InterPro" id="IPR006847">
    <property type="entry name" value="IF2_N"/>
</dbReference>
<dbReference type="NCBIfam" id="TIGR00231">
    <property type="entry name" value="small_GTP"/>
    <property type="match status" value="1"/>
</dbReference>
<gene>
    <name evidence="8 12" type="primary">infB</name>
    <name evidence="12" type="ORF">ASNER_002</name>
</gene>
<accession>L7VJB7</accession>
<dbReference type="CDD" id="cd03702">
    <property type="entry name" value="IF2_mtIF2_II"/>
    <property type="match status" value="1"/>
</dbReference>
<dbReference type="Gene3D" id="3.40.50.10050">
    <property type="entry name" value="Translation initiation factor IF- 2, domain 3"/>
    <property type="match status" value="1"/>
</dbReference>
<feature type="binding site" evidence="8">
    <location>
        <begin position="140"/>
        <end position="147"/>
    </location>
    <ligand>
        <name>GTP</name>
        <dbReference type="ChEBI" id="CHEBI:37565"/>
    </ligand>
</feature>
<dbReference type="InterPro" id="IPR015760">
    <property type="entry name" value="TIF_IF2"/>
</dbReference>
<dbReference type="STRING" id="1133592.ASNER_002"/>
<evidence type="ECO:0000259" key="11">
    <source>
        <dbReference type="PROSITE" id="PS51722"/>
    </source>
</evidence>
<dbReference type="FunFam" id="3.40.50.300:FF:000019">
    <property type="entry name" value="Translation initiation factor IF-2"/>
    <property type="match status" value="1"/>
</dbReference>
<name>L7VJB7_9FLAO</name>
<dbReference type="Proteomes" id="UP000011174">
    <property type="component" value="Chromosome"/>
</dbReference>
<feature type="compositionally biased region" description="Basic and acidic residues" evidence="10">
    <location>
        <begin position="38"/>
        <end position="49"/>
    </location>
</feature>
<evidence type="ECO:0000256" key="1">
    <source>
        <dbReference type="ARBA" id="ARBA00007733"/>
    </source>
</evidence>
<dbReference type="Pfam" id="PF22042">
    <property type="entry name" value="EF-G_D2"/>
    <property type="match status" value="1"/>
</dbReference>
<dbReference type="InterPro" id="IPR005225">
    <property type="entry name" value="Small_GTP-bd"/>
</dbReference>
<dbReference type="PROSITE" id="PS01176">
    <property type="entry name" value="IF2"/>
    <property type="match status" value="1"/>
</dbReference>
<dbReference type="HOGENOM" id="CLU_006301_5_1_10"/>
<dbReference type="Gene3D" id="2.40.30.10">
    <property type="entry name" value="Translation factors"/>
    <property type="match status" value="2"/>
</dbReference>
<evidence type="ECO:0000256" key="3">
    <source>
        <dbReference type="ARBA" id="ARBA00022540"/>
    </source>
</evidence>
<dbReference type="EMBL" id="CP003263">
    <property type="protein sequence ID" value="AGC66794.1"/>
    <property type="molecule type" value="Genomic_DNA"/>
</dbReference>
<keyword evidence="13" id="KW-1185">Reference proteome</keyword>
<evidence type="ECO:0000256" key="4">
    <source>
        <dbReference type="ARBA" id="ARBA00022741"/>
    </source>
</evidence>
<keyword evidence="3 8" id="KW-0396">Initiation factor</keyword>
<comment type="similarity">
    <text evidence="1 8 9">Belongs to the TRAFAC class translation factor GTPase superfamily. Classic translation factor GTPase family. IF-2 subfamily.</text>
</comment>
<dbReference type="Pfam" id="PF00009">
    <property type="entry name" value="GTP_EFTU"/>
    <property type="match status" value="1"/>
</dbReference>
<organism evidence="12 13">
    <name type="scientific">Candidatus Uzinura diaspidicola str. ASNER</name>
    <dbReference type="NCBI Taxonomy" id="1133592"/>
    <lineage>
        <taxon>Bacteria</taxon>
        <taxon>Pseudomonadati</taxon>
        <taxon>Bacteroidota</taxon>
        <taxon>Flavobacteriia</taxon>
        <taxon>Flavobacteriales</taxon>
        <taxon>Candidatus Uzinura</taxon>
    </lineage>
</organism>
<comment type="function">
    <text evidence="7 8 9">One of the essential components for the initiation of protein synthesis. Protects formylmethionyl-tRNA from spontaneous hydrolysis and promotes its binding to the 30S ribosomal subunits. Also involved in the hydrolysis of GTP during the formation of the 70S ribosomal complex.</text>
</comment>
<dbReference type="InterPro" id="IPR009000">
    <property type="entry name" value="Transl_B-barrel_sf"/>
</dbReference>
<dbReference type="FunFam" id="2.40.30.10:FF:000008">
    <property type="entry name" value="Translation initiation factor IF-2"/>
    <property type="match status" value="1"/>
</dbReference>
<dbReference type="NCBIfam" id="TIGR00487">
    <property type="entry name" value="IF-2"/>
    <property type="match status" value="1"/>
</dbReference>
<reference evidence="12 13" key="1">
    <citation type="journal article" date="2013" name="Environ. Microbiol.">
        <title>The nutrient supplying capabilities of Uzinura, an endosymbiont of armoured scale insects.</title>
        <authorList>
            <person name="Sabree Z.L."/>
            <person name="Huang C.Y."/>
            <person name="Okusu A."/>
            <person name="Moran N.A."/>
            <person name="Normark B.B."/>
        </authorList>
    </citation>
    <scope>NUCLEOTIDE SEQUENCE [LARGE SCALE GENOMIC DNA]</scope>
    <source>
        <strain evidence="12 13">ASNER</strain>
    </source>
</reference>
<keyword evidence="5 8" id="KW-0648">Protein biosynthesis</keyword>
<dbReference type="GO" id="GO:0003743">
    <property type="term" value="F:translation initiation factor activity"/>
    <property type="evidence" value="ECO:0007669"/>
    <property type="project" value="UniProtKB-UniRule"/>
</dbReference>
<dbReference type="SUPFAM" id="SSF52540">
    <property type="entry name" value="P-loop containing nucleoside triphosphate hydrolases"/>
    <property type="match status" value="1"/>
</dbReference>
<evidence type="ECO:0000256" key="8">
    <source>
        <dbReference type="HAMAP-Rule" id="MF_00100"/>
    </source>
</evidence>
<dbReference type="Pfam" id="PF04760">
    <property type="entry name" value="IF2_N"/>
    <property type="match status" value="1"/>
</dbReference>
<dbReference type="FunFam" id="3.40.50.10050:FF:000001">
    <property type="entry name" value="Translation initiation factor IF-2"/>
    <property type="match status" value="1"/>
</dbReference>
<keyword evidence="6 8" id="KW-0342">GTP-binding</keyword>
<feature type="binding site" evidence="8">
    <location>
        <begin position="241"/>
        <end position="244"/>
    </location>
    <ligand>
        <name>GTP</name>
        <dbReference type="ChEBI" id="CHEBI:37565"/>
    </ligand>
</feature>
<evidence type="ECO:0000256" key="6">
    <source>
        <dbReference type="ARBA" id="ARBA00023134"/>
    </source>
</evidence>
<dbReference type="InterPro" id="IPR023115">
    <property type="entry name" value="TIF_IF2_dom3"/>
</dbReference>
<dbReference type="AlphaFoldDB" id="L7VJB7"/>
<dbReference type="InterPro" id="IPR044145">
    <property type="entry name" value="IF2_II"/>
</dbReference>
<comment type="caution">
    <text evidence="8">Lacks conserved residue(s) required for the propagation of feature annotation.</text>
</comment>
<dbReference type="PATRIC" id="fig|1133592.3.peg.2"/>
<dbReference type="InterPro" id="IPR000178">
    <property type="entry name" value="TF_IF2_bacterial-like"/>
</dbReference>
<comment type="subcellular location">
    <subcellularLocation>
        <location evidence="8">Cytoplasm</location>
    </subcellularLocation>
</comment>
<evidence type="ECO:0000313" key="13">
    <source>
        <dbReference type="Proteomes" id="UP000011174"/>
    </source>
</evidence>
<evidence type="ECO:0000256" key="10">
    <source>
        <dbReference type="SAM" id="MobiDB-lite"/>
    </source>
</evidence>
<proteinExistence type="inferred from homology"/>
<dbReference type="PANTHER" id="PTHR43381:SF5">
    <property type="entry name" value="TR-TYPE G DOMAIN-CONTAINING PROTEIN"/>
    <property type="match status" value="1"/>
</dbReference>
<evidence type="ECO:0000256" key="2">
    <source>
        <dbReference type="ARBA" id="ARBA00020675"/>
    </source>
</evidence>
<dbReference type="CDD" id="cd03692">
    <property type="entry name" value="mtIF2_IVc"/>
    <property type="match status" value="1"/>
</dbReference>
<dbReference type="InterPro" id="IPR053905">
    <property type="entry name" value="EF-G-like_DII"/>
</dbReference>
<dbReference type="SUPFAM" id="SSF50447">
    <property type="entry name" value="Translation proteins"/>
    <property type="match status" value="2"/>
</dbReference>
<dbReference type="GO" id="GO:0003924">
    <property type="term" value="F:GTPase activity"/>
    <property type="evidence" value="ECO:0007669"/>
    <property type="project" value="UniProtKB-UniRule"/>
</dbReference>
<keyword evidence="8" id="KW-0963">Cytoplasm</keyword>
<evidence type="ECO:0000256" key="9">
    <source>
        <dbReference type="RuleBase" id="RU000644"/>
    </source>
</evidence>
<dbReference type="GO" id="GO:0005737">
    <property type="term" value="C:cytoplasm"/>
    <property type="evidence" value="ECO:0007669"/>
    <property type="project" value="UniProtKB-SubCell"/>
</dbReference>
<dbReference type="GO" id="GO:0005525">
    <property type="term" value="F:GTP binding"/>
    <property type="evidence" value="ECO:0007669"/>
    <property type="project" value="UniProtKB-KW"/>
</dbReference>
<dbReference type="InterPro" id="IPR027417">
    <property type="entry name" value="P-loop_NTPase"/>
</dbReference>
<dbReference type="InterPro" id="IPR036925">
    <property type="entry name" value="TIF_IF2_dom3_sf"/>
</dbReference>
<dbReference type="OrthoDB" id="9811804at2"/>
<dbReference type="InterPro" id="IPR000795">
    <property type="entry name" value="T_Tr_GTP-bd_dom"/>
</dbReference>
<keyword evidence="4 8" id="KW-0547">Nucleotide-binding</keyword>
<evidence type="ECO:0000256" key="5">
    <source>
        <dbReference type="ARBA" id="ARBA00022917"/>
    </source>
</evidence>
<dbReference type="CDD" id="cd01887">
    <property type="entry name" value="IF2_eIF5B"/>
    <property type="match status" value="1"/>
</dbReference>
<dbReference type="SUPFAM" id="SSF52156">
    <property type="entry name" value="Initiation factor IF2/eIF5b, domain 3"/>
    <property type="match status" value="1"/>
</dbReference>
<dbReference type="FunFam" id="2.40.30.10:FF:000054">
    <property type="entry name" value="Translation initiation factor IF-2"/>
    <property type="match status" value="1"/>
</dbReference>
<dbReference type="HAMAP" id="MF_00100_B">
    <property type="entry name" value="IF_2_B"/>
    <property type="match status" value="1"/>
</dbReference>
<dbReference type="PANTHER" id="PTHR43381">
    <property type="entry name" value="TRANSLATION INITIATION FACTOR IF-2-RELATED"/>
    <property type="match status" value="1"/>
</dbReference>
<feature type="binding site" evidence="8">
    <location>
        <begin position="187"/>
        <end position="191"/>
    </location>
    <ligand>
        <name>GTP</name>
        <dbReference type="ChEBI" id="CHEBI:37565"/>
    </ligand>
</feature>
<feature type="domain" description="Tr-type G" evidence="11">
    <location>
        <begin position="131"/>
        <end position="299"/>
    </location>
</feature>
<evidence type="ECO:0000313" key="12">
    <source>
        <dbReference type="EMBL" id="AGC66794.1"/>
    </source>
</evidence>
<sequence length="623" mass="69626">MHKKRNKKHFKTEIVKRKGIKYNSEFRKNGSSKSTYYDQDKKEKTSTRKSQESTVLKIAGFATVNELSNMIGVSSRNVIRYCMSLGVMATINQRLDPDLLSLVAYEFGYIVDIIGEDIYDSPKEDQDSLCSRVPIVTIMGHVDHGKTSLLDYIRKTNIIERESGGITQHIGAYNVELKEGRSITFIDTPGHEAFTSMRSRGTKITDIVIIVIDTDDDVMPQTKEAISHAKAASIPIIFALNKIDKPTSQPDKIRKQLANMNLLVEEWGGKYQSQEISAKTGVGIEQLLEKVWLEAELLELMANPNKPASGTVIESSIDKHKGFITTILVQEGTIKIGDYVSSGYFFGKVKAIYDDFNNLISKAGPAKPVSLLGLNGAPSAGDKFKVFIDEKGAKKIALKRKQLQREQSIRTKKPLTLDEIGRRIALTNFKVFNIIIKGDVDGSVEALTDAIQNISTEEISINIIHKGIGQISESDVILANASNAIIIGFNVSTALNARTFSEHKNIDIRLYSVIYDAINDMKNHVMISPLENEQVIGKAEIRNIYNIKKLYTIAGCMVTNGKIYRHLKIRLIREGIVIYNGELASLKRFKEDVKEVAKGYECGLNIKDYNDLKIGDIIEGYEY</sequence>
<dbReference type="PROSITE" id="PS51722">
    <property type="entry name" value="G_TR_2"/>
    <property type="match status" value="1"/>
</dbReference>
<dbReference type="Pfam" id="PF11987">
    <property type="entry name" value="IF-2"/>
    <property type="match status" value="1"/>
</dbReference>